<evidence type="ECO:0000313" key="10">
    <source>
        <dbReference type="Proteomes" id="UP000176511"/>
    </source>
</evidence>
<dbReference type="PROSITE" id="PS00467">
    <property type="entry name" value="RIBOSOMAL_L2"/>
    <property type="match status" value="1"/>
</dbReference>
<evidence type="ECO:0000259" key="8">
    <source>
        <dbReference type="SMART" id="SM01383"/>
    </source>
</evidence>
<feature type="region of interest" description="Disordered" evidence="6">
    <location>
        <begin position="215"/>
        <end position="288"/>
    </location>
</feature>
<dbReference type="Gene3D" id="4.10.950.10">
    <property type="entry name" value="Ribosomal protein L2, domain 3"/>
    <property type="match status" value="1"/>
</dbReference>
<protein>
    <recommendedName>
        <fullName evidence="4">Large ribosomal subunit protein uL2</fullName>
    </recommendedName>
    <alternativeName>
        <fullName evidence="5">50S ribosomal protein L2</fullName>
    </alternativeName>
</protein>
<reference evidence="9 10" key="1">
    <citation type="journal article" date="2016" name="Nat. Commun.">
        <title>Thousands of microbial genomes shed light on interconnected biogeochemical processes in an aquifer system.</title>
        <authorList>
            <person name="Anantharaman K."/>
            <person name="Brown C.T."/>
            <person name="Hug L.A."/>
            <person name="Sharon I."/>
            <person name="Castelle C.J."/>
            <person name="Probst A.J."/>
            <person name="Thomas B.C."/>
            <person name="Singh A."/>
            <person name="Wilkins M.J."/>
            <person name="Karaoz U."/>
            <person name="Brodie E.L."/>
            <person name="Williams K.H."/>
            <person name="Hubbard S.S."/>
            <person name="Banfield J.F."/>
        </authorList>
    </citation>
    <scope>NUCLEOTIDE SEQUENCE [LARGE SCALE GENOMIC DNA]</scope>
</reference>
<dbReference type="InterPro" id="IPR012340">
    <property type="entry name" value="NA-bd_OB-fold"/>
</dbReference>
<dbReference type="InterPro" id="IPR022669">
    <property type="entry name" value="Ribosomal_uL2_C"/>
</dbReference>
<feature type="compositionally biased region" description="Polar residues" evidence="6">
    <location>
        <begin position="44"/>
        <end position="55"/>
    </location>
</feature>
<keyword evidence="2 9" id="KW-0689">Ribosomal protein</keyword>
<dbReference type="SUPFAM" id="SSF50104">
    <property type="entry name" value="Translation proteins SH3-like domain"/>
    <property type="match status" value="1"/>
</dbReference>
<dbReference type="Pfam" id="PF03947">
    <property type="entry name" value="Ribosomal_L2_C"/>
    <property type="match status" value="1"/>
</dbReference>
<feature type="compositionally biased region" description="Basic and acidic residues" evidence="6">
    <location>
        <begin position="230"/>
        <end position="242"/>
    </location>
</feature>
<dbReference type="SMART" id="SM01383">
    <property type="entry name" value="Ribosomal_L2"/>
    <property type="match status" value="1"/>
</dbReference>
<dbReference type="GO" id="GO:0003735">
    <property type="term" value="F:structural constituent of ribosome"/>
    <property type="evidence" value="ECO:0007669"/>
    <property type="project" value="InterPro"/>
</dbReference>
<dbReference type="InterPro" id="IPR014726">
    <property type="entry name" value="Ribosomal_uL2_dom3"/>
</dbReference>
<name>A0A1F6DJS6_9BACT</name>
<evidence type="ECO:0000256" key="1">
    <source>
        <dbReference type="ARBA" id="ARBA00005636"/>
    </source>
</evidence>
<evidence type="ECO:0000256" key="5">
    <source>
        <dbReference type="ARBA" id="ARBA00035459"/>
    </source>
</evidence>
<dbReference type="PIRSF" id="PIRSF002158">
    <property type="entry name" value="Ribosomal_L2"/>
    <property type="match status" value="1"/>
</dbReference>
<evidence type="ECO:0000256" key="3">
    <source>
        <dbReference type="ARBA" id="ARBA00023274"/>
    </source>
</evidence>
<evidence type="ECO:0000313" key="9">
    <source>
        <dbReference type="EMBL" id="OGG61663.1"/>
    </source>
</evidence>
<dbReference type="AlphaFoldDB" id="A0A1F6DJS6"/>
<evidence type="ECO:0000259" key="7">
    <source>
        <dbReference type="SMART" id="SM01382"/>
    </source>
</evidence>
<comment type="caution">
    <text evidence="9">The sequence shown here is derived from an EMBL/GenBank/DDBJ whole genome shotgun (WGS) entry which is preliminary data.</text>
</comment>
<dbReference type="GO" id="GO:0002181">
    <property type="term" value="P:cytoplasmic translation"/>
    <property type="evidence" value="ECO:0007669"/>
    <property type="project" value="TreeGrafter"/>
</dbReference>
<proteinExistence type="inferred from homology"/>
<dbReference type="PANTHER" id="PTHR13691">
    <property type="entry name" value="RIBOSOMAL PROTEIN L2"/>
    <property type="match status" value="1"/>
</dbReference>
<dbReference type="Proteomes" id="UP000176511">
    <property type="component" value="Unassembled WGS sequence"/>
</dbReference>
<feature type="domain" description="Large ribosomal subunit protein uL2 RNA-binding" evidence="8">
    <location>
        <begin position="45"/>
        <end position="121"/>
    </location>
</feature>
<evidence type="ECO:0000256" key="6">
    <source>
        <dbReference type="SAM" id="MobiDB-lite"/>
    </source>
</evidence>
<feature type="region of interest" description="Disordered" evidence="6">
    <location>
        <begin position="37"/>
        <end position="58"/>
    </location>
</feature>
<dbReference type="Gene3D" id="2.40.50.140">
    <property type="entry name" value="Nucleic acid-binding proteins"/>
    <property type="match status" value="1"/>
</dbReference>
<feature type="compositionally biased region" description="Basic residues" evidence="6">
    <location>
        <begin position="261"/>
        <end position="288"/>
    </location>
</feature>
<dbReference type="FunFam" id="2.30.30.30:FF:000001">
    <property type="entry name" value="50S ribosomal protein L2"/>
    <property type="match status" value="1"/>
</dbReference>
<dbReference type="InterPro" id="IPR014722">
    <property type="entry name" value="Rib_uL2_dom2"/>
</dbReference>
<dbReference type="PANTHER" id="PTHR13691:SF5">
    <property type="entry name" value="LARGE RIBOSOMAL SUBUNIT PROTEIN UL2M"/>
    <property type="match status" value="1"/>
</dbReference>
<dbReference type="InterPro" id="IPR022671">
    <property type="entry name" value="Ribosomal_uL2_CS"/>
</dbReference>
<dbReference type="GO" id="GO:0016740">
    <property type="term" value="F:transferase activity"/>
    <property type="evidence" value="ECO:0007669"/>
    <property type="project" value="InterPro"/>
</dbReference>
<feature type="compositionally biased region" description="Basic residues" evidence="6">
    <location>
        <begin position="215"/>
        <end position="225"/>
    </location>
</feature>
<dbReference type="InterPro" id="IPR008991">
    <property type="entry name" value="Translation_prot_SH3-like_sf"/>
</dbReference>
<accession>A0A1F6DJS6</accession>
<gene>
    <name evidence="9" type="ORF">A3C87_04255</name>
</gene>
<dbReference type="SUPFAM" id="SSF50249">
    <property type="entry name" value="Nucleic acid-binding proteins"/>
    <property type="match status" value="1"/>
</dbReference>
<dbReference type="EMBL" id="MFLE01000016">
    <property type="protein sequence ID" value="OGG61663.1"/>
    <property type="molecule type" value="Genomic_DNA"/>
</dbReference>
<dbReference type="STRING" id="1798491.A3C87_04255"/>
<feature type="domain" description="Large ribosomal subunit protein uL2 C-terminal" evidence="7">
    <location>
        <begin position="127"/>
        <end position="256"/>
    </location>
</feature>
<dbReference type="InterPro" id="IPR022666">
    <property type="entry name" value="Ribosomal_uL2_RNA-bd_dom"/>
</dbReference>
<dbReference type="Gene3D" id="2.30.30.30">
    <property type="match status" value="1"/>
</dbReference>
<comment type="similarity">
    <text evidence="1">Belongs to the universal ribosomal protein uL2 family.</text>
</comment>
<organism evidence="9 10">
    <name type="scientific">Candidatus Kaiserbacteria bacterium RIFCSPHIGHO2_02_FULL_49_34</name>
    <dbReference type="NCBI Taxonomy" id="1798491"/>
    <lineage>
        <taxon>Bacteria</taxon>
        <taxon>Candidatus Kaiseribacteriota</taxon>
    </lineage>
</organism>
<keyword evidence="3" id="KW-0687">Ribonucleoprotein</keyword>
<dbReference type="NCBIfam" id="TIGR01171">
    <property type="entry name" value="rplB_bact"/>
    <property type="match status" value="1"/>
</dbReference>
<evidence type="ECO:0000256" key="4">
    <source>
        <dbReference type="ARBA" id="ARBA00035242"/>
    </source>
</evidence>
<dbReference type="InterPro" id="IPR002171">
    <property type="entry name" value="Ribosomal_uL2"/>
</dbReference>
<dbReference type="SMART" id="SM01382">
    <property type="entry name" value="Ribosomal_L2_C"/>
    <property type="match status" value="1"/>
</dbReference>
<sequence>MIMKKYNPTSEGRRGMTGIEYRKVLTTNQSAPLKSLTKGMRSTGGRNSQGRTTMLNRGGGAKRTYRLVDFKFDKKEIPATIESIEYDPFRSGFIALVLYKDGERRYILAPKELKVGDTFVVSADARPTIGNRLPLAKLSAGTHVYNIETKPQGGARLVRSAGTRAEVVAQDGVYTHVRLPSTEIRKIIGTAWATVGTVSNEEHNLVVIGKAGRARHMGLRPKTRGTAKNPVDHPHGGGEQKSPRGHRRERTKQGRPTGKGQKTRSPKKFSNKFIVARRKPGKLMTSKK</sequence>
<dbReference type="GO" id="GO:0015934">
    <property type="term" value="C:large ribosomal subunit"/>
    <property type="evidence" value="ECO:0007669"/>
    <property type="project" value="InterPro"/>
</dbReference>
<dbReference type="GO" id="GO:0003723">
    <property type="term" value="F:RNA binding"/>
    <property type="evidence" value="ECO:0007669"/>
    <property type="project" value="InterPro"/>
</dbReference>
<dbReference type="FunFam" id="4.10.950.10:FF:000001">
    <property type="entry name" value="50S ribosomal protein L2"/>
    <property type="match status" value="1"/>
</dbReference>
<dbReference type="InterPro" id="IPR005880">
    <property type="entry name" value="Ribosomal_uL2_bac/org-type"/>
</dbReference>
<evidence type="ECO:0000256" key="2">
    <source>
        <dbReference type="ARBA" id="ARBA00022980"/>
    </source>
</evidence>
<dbReference type="Pfam" id="PF00181">
    <property type="entry name" value="Ribosomal_L2_N"/>
    <property type="match status" value="1"/>
</dbReference>